<dbReference type="KEGG" id="pman:OU5_P0346"/>
<evidence type="ECO:0000313" key="3">
    <source>
        <dbReference type="Proteomes" id="UP000026913"/>
    </source>
</evidence>
<feature type="region of interest" description="Disordered" evidence="1">
    <location>
        <begin position="91"/>
        <end position="173"/>
    </location>
</feature>
<geneLocation type="plasmid" evidence="3"/>
<dbReference type="Proteomes" id="UP000026913">
    <property type="component" value="Plasmid unnamed"/>
</dbReference>
<feature type="compositionally biased region" description="Basic and acidic residues" evidence="1">
    <location>
        <begin position="91"/>
        <end position="115"/>
    </location>
</feature>
<dbReference type="AlphaFoldDB" id="A0A024EMI7"/>
<accession>A0A024EMI7</accession>
<feature type="compositionally biased region" description="Basic and acidic residues" evidence="1">
    <location>
        <begin position="137"/>
        <end position="147"/>
    </location>
</feature>
<reference evidence="2 3" key="1">
    <citation type="journal article" date="2012" name="J. Bacteriol.">
        <title>Genome sequence of cold-adapted Pseudomonas mandelii strain JR-1.</title>
        <authorList>
            <person name="Jang S.H."/>
            <person name="Kim J."/>
            <person name="Kim J."/>
            <person name="Hong S."/>
            <person name="Lee C."/>
        </authorList>
    </citation>
    <scope>NUCLEOTIDE SEQUENCE [LARGE SCALE GENOMIC DNA]</scope>
    <source>
        <strain evidence="2 3">JR-1</strain>
        <plasmid evidence="3">Plasmid</plasmid>
    </source>
</reference>
<organism evidence="2 3">
    <name type="scientific">Pseudomonas mandelii JR-1</name>
    <dbReference type="NCBI Taxonomy" id="1147786"/>
    <lineage>
        <taxon>Bacteria</taxon>
        <taxon>Pseudomonadati</taxon>
        <taxon>Pseudomonadota</taxon>
        <taxon>Gammaproteobacteria</taxon>
        <taxon>Pseudomonadales</taxon>
        <taxon>Pseudomonadaceae</taxon>
        <taxon>Pseudomonas</taxon>
    </lineage>
</organism>
<dbReference type="EMBL" id="CP005961">
    <property type="protein sequence ID" value="AHZ73598.1"/>
    <property type="molecule type" value="Genomic_DNA"/>
</dbReference>
<evidence type="ECO:0000256" key="1">
    <source>
        <dbReference type="SAM" id="MobiDB-lite"/>
    </source>
</evidence>
<proteinExistence type="predicted"/>
<protein>
    <submittedName>
        <fullName evidence="2">Uncharacterized protein</fullName>
    </submittedName>
</protein>
<sequence>MMSEMDDDESTLKTLVKLTAESKLLYQDLQTTPKMRRARRLIYLAQMGLMAEKSMEAGHSPIGQVSSVLAGPPAITPEKVVVKAGCASLDEGRNSSERVRSLVESPTEIREEEQTHAGNLLPPSSETAVAPALPAERVVRIDVEPSRPRASGPAEVVRQRRAPGWSADLTKTS</sequence>
<name>A0A024EMI7_9PSED</name>
<keyword evidence="2" id="KW-0614">Plasmid</keyword>
<gene>
    <name evidence="2" type="ORF">OU5_P0346</name>
</gene>
<evidence type="ECO:0000313" key="2">
    <source>
        <dbReference type="EMBL" id="AHZ73598.1"/>
    </source>
</evidence>
<dbReference type="HOGENOM" id="CLU_1546308_0_0_6"/>